<feature type="transmembrane region" description="Helical" evidence="1">
    <location>
        <begin position="341"/>
        <end position="361"/>
    </location>
</feature>
<keyword evidence="1" id="KW-0812">Transmembrane</keyword>
<dbReference type="InterPro" id="IPR029044">
    <property type="entry name" value="Nucleotide-diphossugar_trans"/>
</dbReference>
<dbReference type="KEGG" id="dsc:ABOD76_10780"/>
<accession>A0AAU7UDU1</accession>
<sequence length="375" mass="42345">MKVHFHRKRTSWHTWRGRIDYPLARLSTVLPTGFLLYKLLTLTVNALSFPVLRPRRRPAGAPSVSVLLPARNEAGNLPYTLPGLLRQGALEVLVLDDRSDDDTARIARALGAAVLPGQPLPDGWLGKPWACWQLAQQARGEVLIFTDADVFWEPGALDAILHELERTRADLLSVWPRQQTRSLGERLLVPLVDNVLLTLLPGPLTRLPLASLSAGNGQLMAFRRACYFRISGHRLVQGEVLEDVRFSERLKARGGRLALALGGDLMSVRMYRSYQESLHGFAKSLPEVHAQSRLVMAASWLLYLLTYTVPWFSRRRELAVLGLLERLLVNVRAGRTRPADLLEVLLTPLTPLAALPVYLLATRRRYRWKGREYQR</sequence>
<keyword evidence="3" id="KW-0808">Transferase</keyword>
<name>A0AAU7UDU1_9DEIO</name>
<keyword evidence="3" id="KW-0328">Glycosyltransferase</keyword>
<dbReference type="InterPro" id="IPR001173">
    <property type="entry name" value="Glyco_trans_2-like"/>
</dbReference>
<protein>
    <submittedName>
        <fullName evidence="3">Glycosyltransferase family 2 protein</fullName>
        <ecNumber evidence="3">2.4.-.-</ecNumber>
    </submittedName>
</protein>
<dbReference type="PANTHER" id="PTHR43646:SF3">
    <property type="entry name" value="SLR1566 PROTEIN"/>
    <property type="match status" value="1"/>
</dbReference>
<dbReference type="EMBL" id="CP158299">
    <property type="protein sequence ID" value="XBV86767.1"/>
    <property type="molecule type" value="Genomic_DNA"/>
</dbReference>
<reference evidence="3" key="1">
    <citation type="submission" date="2024-06" db="EMBL/GenBank/DDBJ databases">
        <title>Draft Genome Sequence of Deinococcus sonorensis Type Strain KR-87, a Biofilm Producing Representative of the Genus Deinococcus.</title>
        <authorList>
            <person name="Boren L.S."/>
            <person name="Grosso R.A."/>
            <person name="Hugenberg-Cox A.N."/>
            <person name="Hill J.T.E."/>
            <person name="Albert C.M."/>
            <person name="Tuohy J.M."/>
        </authorList>
    </citation>
    <scope>NUCLEOTIDE SEQUENCE</scope>
    <source>
        <strain evidence="3">KR-87</strain>
    </source>
</reference>
<dbReference type="GO" id="GO:0016757">
    <property type="term" value="F:glycosyltransferase activity"/>
    <property type="evidence" value="ECO:0007669"/>
    <property type="project" value="UniProtKB-KW"/>
</dbReference>
<keyword evidence="1" id="KW-1133">Transmembrane helix</keyword>
<gene>
    <name evidence="3" type="ORF">ABOD76_10780</name>
</gene>
<organism evidence="3">
    <name type="scientific">Deinococcus sonorensis KR-87</name>
    <dbReference type="NCBI Taxonomy" id="694439"/>
    <lineage>
        <taxon>Bacteria</taxon>
        <taxon>Thermotogati</taxon>
        <taxon>Deinococcota</taxon>
        <taxon>Deinococci</taxon>
        <taxon>Deinococcales</taxon>
        <taxon>Deinococcaceae</taxon>
        <taxon>Deinococcus</taxon>
    </lineage>
</organism>
<dbReference type="AlphaFoldDB" id="A0AAU7UDU1"/>
<feature type="domain" description="Glycosyltransferase 2-like" evidence="2">
    <location>
        <begin position="65"/>
        <end position="179"/>
    </location>
</feature>
<dbReference type="Pfam" id="PF00535">
    <property type="entry name" value="Glycos_transf_2"/>
    <property type="match status" value="1"/>
</dbReference>
<dbReference type="SUPFAM" id="SSF53448">
    <property type="entry name" value="Nucleotide-diphospho-sugar transferases"/>
    <property type="match status" value="1"/>
</dbReference>
<evidence type="ECO:0000259" key="2">
    <source>
        <dbReference type="Pfam" id="PF00535"/>
    </source>
</evidence>
<proteinExistence type="predicted"/>
<dbReference type="EC" id="2.4.-.-" evidence="3"/>
<evidence type="ECO:0000313" key="3">
    <source>
        <dbReference type="EMBL" id="XBV86767.1"/>
    </source>
</evidence>
<dbReference type="PANTHER" id="PTHR43646">
    <property type="entry name" value="GLYCOSYLTRANSFERASE"/>
    <property type="match status" value="1"/>
</dbReference>
<dbReference type="CDD" id="cd00761">
    <property type="entry name" value="Glyco_tranf_GTA_type"/>
    <property type="match status" value="1"/>
</dbReference>
<evidence type="ECO:0000256" key="1">
    <source>
        <dbReference type="SAM" id="Phobius"/>
    </source>
</evidence>
<keyword evidence="1" id="KW-0472">Membrane</keyword>
<dbReference type="Gene3D" id="3.90.550.10">
    <property type="entry name" value="Spore Coat Polysaccharide Biosynthesis Protein SpsA, Chain A"/>
    <property type="match status" value="1"/>
</dbReference>